<protein>
    <submittedName>
        <fullName evidence="7">Protein lin-28-like A</fullName>
    </submittedName>
</protein>
<dbReference type="AlphaFoldDB" id="A0A2B4R5W7"/>
<evidence type="ECO:0000259" key="5">
    <source>
        <dbReference type="PROSITE" id="PS50158"/>
    </source>
</evidence>
<evidence type="ECO:0000256" key="2">
    <source>
        <dbReference type="ARBA" id="ARBA00008840"/>
    </source>
</evidence>
<dbReference type="CDD" id="cd04458">
    <property type="entry name" value="CSP_CDS"/>
    <property type="match status" value="1"/>
</dbReference>
<dbReference type="GO" id="GO:0005634">
    <property type="term" value="C:nucleus"/>
    <property type="evidence" value="ECO:0007669"/>
    <property type="project" value="TreeGrafter"/>
</dbReference>
<dbReference type="InterPro" id="IPR001878">
    <property type="entry name" value="Znf_CCHC"/>
</dbReference>
<dbReference type="PROSITE" id="PS00352">
    <property type="entry name" value="CSD_1"/>
    <property type="match status" value="1"/>
</dbReference>
<dbReference type="GO" id="GO:0031054">
    <property type="term" value="P:pre-miRNA processing"/>
    <property type="evidence" value="ECO:0007669"/>
    <property type="project" value="TreeGrafter"/>
</dbReference>
<feature type="domain" description="CSD" evidence="6">
    <location>
        <begin position="13"/>
        <end position="78"/>
    </location>
</feature>
<dbReference type="GO" id="GO:0003729">
    <property type="term" value="F:mRNA binding"/>
    <property type="evidence" value="ECO:0007669"/>
    <property type="project" value="TreeGrafter"/>
</dbReference>
<dbReference type="InterPro" id="IPR036875">
    <property type="entry name" value="Znf_CCHC_sf"/>
</dbReference>
<keyword evidence="4" id="KW-0863">Zinc-finger</keyword>
<dbReference type="PRINTS" id="PR00050">
    <property type="entry name" value="COLDSHOCK"/>
</dbReference>
<proteinExistence type="inferred from homology"/>
<dbReference type="SMART" id="SM00357">
    <property type="entry name" value="CSP"/>
    <property type="match status" value="1"/>
</dbReference>
<evidence type="ECO:0000259" key="6">
    <source>
        <dbReference type="PROSITE" id="PS51857"/>
    </source>
</evidence>
<dbReference type="GO" id="GO:0005737">
    <property type="term" value="C:cytoplasm"/>
    <property type="evidence" value="ECO:0007669"/>
    <property type="project" value="UniProtKB-SubCell"/>
</dbReference>
<comment type="caution">
    <text evidence="7">The sequence shown here is derived from an EMBL/GenBank/DDBJ whole genome shotgun (WGS) entry which is preliminary data.</text>
</comment>
<keyword evidence="4" id="KW-0862">Zinc</keyword>
<dbReference type="PANTHER" id="PTHR46109:SF1">
    <property type="entry name" value="PROTEIN LIN-28 HOMOLOG"/>
    <property type="match status" value="1"/>
</dbReference>
<keyword evidence="3" id="KW-0963">Cytoplasm</keyword>
<evidence type="ECO:0000256" key="1">
    <source>
        <dbReference type="ARBA" id="ARBA00004496"/>
    </source>
</evidence>
<dbReference type="InterPro" id="IPR051373">
    <property type="entry name" value="Lin-28_RNA-binding"/>
</dbReference>
<sequence length="180" mass="20542">MSEGEYTEGQDQPITGSVKWFNVAKGFGFITRDDAKGDVFVHQSAIKSKGYRSLEEGEKVKFKTVSSDKGTIAVYVTSPDGGNIRRLSRKCRVKKGARKYTSLCYNCNTNGHRMKNCPIARRVERTCHKCGSQNHLIRTCPRLLEQLSELRADQRREGHDVFNGREFLPFDWAKEPEDYS</sequence>
<dbReference type="InterPro" id="IPR011129">
    <property type="entry name" value="CSD"/>
</dbReference>
<evidence type="ECO:0000313" key="8">
    <source>
        <dbReference type="Proteomes" id="UP000225706"/>
    </source>
</evidence>
<feature type="domain" description="CCHC-type" evidence="5">
    <location>
        <begin position="127"/>
        <end position="142"/>
    </location>
</feature>
<accession>A0A2B4R5W7</accession>
<organism evidence="7 8">
    <name type="scientific">Stylophora pistillata</name>
    <name type="common">Smooth cauliflower coral</name>
    <dbReference type="NCBI Taxonomy" id="50429"/>
    <lineage>
        <taxon>Eukaryota</taxon>
        <taxon>Metazoa</taxon>
        <taxon>Cnidaria</taxon>
        <taxon>Anthozoa</taxon>
        <taxon>Hexacorallia</taxon>
        <taxon>Scleractinia</taxon>
        <taxon>Astrocoeniina</taxon>
        <taxon>Pocilloporidae</taxon>
        <taxon>Stylophora</taxon>
    </lineage>
</organism>
<dbReference type="Proteomes" id="UP000225706">
    <property type="component" value="Unassembled WGS sequence"/>
</dbReference>
<evidence type="ECO:0000313" key="7">
    <source>
        <dbReference type="EMBL" id="PFX13744.1"/>
    </source>
</evidence>
<dbReference type="PANTHER" id="PTHR46109">
    <property type="entry name" value="PROTEIN LIN-28"/>
    <property type="match status" value="1"/>
</dbReference>
<gene>
    <name evidence="7" type="primary">lin28a</name>
    <name evidence="7" type="ORF">AWC38_SpisGene22147</name>
</gene>
<name>A0A2B4R5W7_STYPI</name>
<keyword evidence="8" id="KW-1185">Reference proteome</keyword>
<dbReference type="InterPro" id="IPR012340">
    <property type="entry name" value="NA-bd_OB-fold"/>
</dbReference>
<dbReference type="SMART" id="SM00343">
    <property type="entry name" value="ZnF_C2HC"/>
    <property type="match status" value="2"/>
</dbReference>
<dbReference type="Gene3D" id="4.10.60.10">
    <property type="entry name" value="Zinc finger, CCHC-type"/>
    <property type="match status" value="1"/>
</dbReference>
<dbReference type="InterPro" id="IPR002059">
    <property type="entry name" value="CSP_DNA-bd"/>
</dbReference>
<dbReference type="EMBL" id="LSMT01000905">
    <property type="protein sequence ID" value="PFX13744.1"/>
    <property type="molecule type" value="Genomic_DNA"/>
</dbReference>
<reference evidence="8" key="1">
    <citation type="journal article" date="2017" name="bioRxiv">
        <title>Comparative analysis of the genomes of Stylophora pistillata and Acropora digitifera provides evidence for extensive differences between species of corals.</title>
        <authorList>
            <person name="Voolstra C.R."/>
            <person name="Li Y."/>
            <person name="Liew Y.J."/>
            <person name="Baumgarten S."/>
            <person name="Zoccola D."/>
            <person name="Flot J.-F."/>
            <person name="Tambutte S."/>
            <person name="Allemand D."/>
            <person name="Aranda M."/>
        </authorList>
    </citation>
    <scope>NUCLEOTIDE SEQUENCE [LARGE SCALE GENOMIC DNA]</scope>
</reference>
<comment type="similarity">
    <text evidence="2">Belongs to the lin-28 family.</text>
</comment>
<keyword evidence="4" id="KW-0479">Metal-binding</keyword>
<comment type="subcellular location">
    <subcellularLocation>
        <location evidence="1">Cytoplasm</location>
    </subcellularLocation>
</comment>
<evidence type="ECO:0000256" key="3">
    <source>
        <dbReference type="ARBA" id="ARBA00022490"/>
    </source>
</evidence>
<dbReference type="STRING" id="50429.A0A2B4R5W7"/>
<dbReference type="PROSITE" id="PS50158">
    <property type="entry name" value="ZF_CCHC"/>
    <property type="match status" value="2"/>
</dbReference>
<dbReference type="GO" id="GO:0008270">
    <property type="term" value="F:zinc ion binding"/>
    <property type="evidence" value="ECO:0007669"/>
    <property type="project" value="UniProtKB-KW"/>
</dbReference>
<evidence type="ECO:0000256" key="4">
    <source>
        <dbReference type="PROSITE-ProRule" id="PRU00047"/>
    </source>
</evidence>
<feature type="domain" description="CCHC-type" evidence="5">
    <location>
        <begin position="104"/>
        <end position="118"/>
    </location>
</feature>
<dbReference type="InterPro" id="IPR019844">
    <property type="entry name" value="CSD_CS"/>
</dbReference>
<dbReference type="Pfam" id="PF00313">
    <property type="entry name" value="CSD"/>
    <property type="match status" value="1"/>
</dbReference>
<dbReference type="SUPFAM" id="SSF57756">
    <property type="entry name" value="Retrovirus zinc finger-like domains"/>
    <property type="match status" value="1"/>
</dbReference>
<dbReference type="SUPFAM" id="SSF50249">
    <property type="entry name" value="Nucleic acid-binding proteins"/>
    <property type="match status" value="1"/>
</dbReference>
<dbReference type="PROSITE" id="PS51857">
    <property type="entry name" value="CSD_2"/>
    <property type="match status" value="1"/>
</dbReference>
<dbReference type="Gene3D" id="2.40.50.140">
    <property type="entry name" value="Nucleic acid-binding proteins"/>
    <property type="match status" value="1"/>
</dbReference>
<dbReference type="Pfam" id="PF00098">
    <property type="entry name" value="zf-CCHC"/>
    <property type="match status" value="1"/>
</dbReference>